<evidence type="ECO:0000313" key="1">
    <source>
        <dbReference type="EMBL" id="KGN51418.1"/>
    </source>
</evidence>
<dbReference type="Gramene" id="KGN51418">
    <property type="protein sequence ID" value="KGN51418"/>
    <property type="gene ID" value="Csa_5G534470"/>
</dbReference>
<reference evidence="1 2" key="3">
    <citation type="journal article" date="2010" name="BMC Genomics">
        <title>Transcriptome sequencing and comparative analysis of cucumber flowers with different sex types.</title>
        <authorList>
            <person name="Guo S."/>
            <person name="Zheng Y."/>
            <person name="Joung J.G."/>
            <person name="Liu S."/>
            <person name="Zhang Z."/>
            <person name="Crasta O.R."/>
            <person name="Sobral B.W."/>
            <person name="Xu Y."/>
            <person name="Huang S."/>
            <person name="Fei Z."/>
        </authorList>
    </citation>
    <scope>NUCLEOTIDE SEQUENCE [LARGE SCALE GENOMIC DNA]</scope>
    <source>
        <strain evidence="2">cv. 9930</strain>
    </source>
</reference>
<dbReference type="EMBL" id="CM002926">
    <property type="protein sequence ID" value="KGN51418.1"/>
    <property type="molecule type" value="Genomic_DNA"/>
</dbReference>
<gene>
    <name evidence="1" type="ORF">Csa_5G534470</name>
</gene>
<organism evidence="1 2">
    <name type="scientific">Cucumis sativus</name>
    <name type="common">Cucumber</name>
    <dbReference type="NCBI Taxonomy" id="3659"/>
    <lineage>
        <taxon>Eukaryota</taxon>
        <taxon>Viridiplantae</taxon>
        <taxon>Streptophyta</taxon>
        <taxon>Embryophyta</taxon>
        <taxon>Tracheophyta</taxon>
        <taxon>Spermatophyta</taxon>
        <taxon>Magnoliopsida</taxon>
        <taxon>eudicotyledons</taxon>
        <taxon>Gunneridae</taxon>
        <taxon>Pentapetalae</taxon>
        <taxon>rosids</taxon>
        <taxon>fabids</taxon>
        <taxon>Cucurbitales</taxon>
        <taxon>Cucurbitaceae</taxon>
        <taxon>Benincaseae</taxon>
        <taxon>Cucumis</taxon>
    </lineage>
</organism>
<protein>
    <submittedName>
        <fullName evidence="1">Uncharacterized protein</fullName>
    </submittedName>
</protein>
<sequence length="107" mass="12636">MGIFKGSKPSFLSFLTIFSSREKSREKHGESLVFFEVWKPQQRVVWPSINWVFKQEASKRLLSLASYTHRGKVKSLRFRSNYEKLGRSSYKQVMVVETPIEFKSKKK</sequence>
<reference evidence="1 2" key="2">
    <citation type="journal article" date="2009" name="PLoS ONE">
        <title>An integrated genetic and cytogenetic map of the cucumber genome.</title>
        <authorList>
            <person name="Ren Y."/>
            <person name="Zhang Z."/>
            <person name="Liu J."/>
            <person name="Staub J.E."/>
            <person name="Han Y."/>
            <person name="Cheng Z."/>
            <person name="Li X."/>
            <person name="Lu J."/>
            <person name="Miao H."/>
            <person name="Kang H."/>
            <person name="Xie B."/>
            <person name="Gu X."/>
            <person name="Wang X."/>
            <person name="Du Y."/>
            <person name="Jin W."/>
            <person name="Huang S."/>
        </authorList>
    </citation>
    <scope>NUCLEOTIDE SEQUENCE [LARGE SCALE GENOMIC DNA]</scope>
    <source>
        <strain evidence="2">cv. 9930</strain>
    </source>
</reference>
<dbReference type="AlphaFoldDB" id="A0A0A0KP84"/>
<proteinExistence type="predicted"/>
<accession>A0A0A0KP84</accession>
<keyword evidence="2" id="KW-1185">Reference proteome</keyword>
<dbReference type="Proteomes" id="UP000029981">
    <property type="component" value="Chromosome 5"/>
</dbReference>
<reference evidence="1 2" key="1">
    <citation type="journal article" date="2009" name="Nat. Genet.">
        <title>The genome of the cucumber, Cucumis sativus L.</title>
        <authorList>
            <person name="Huang S."/>
            <person name="Li R."/>
            <person name="Zhang Z."/>
            <person name="Li L."/>
            <person name="Gu X."/>
            <person name="Fan W."/>
            <person name="Lucas W.J."/>
            <person name="Wang X."/>
            <person name="Xie B."/>
            <person name="Ni P."/>
            <person name="Ren Y."/>
            <person name="Zhu H."/>
            <person name="Li J."/>
            <person name="Lin K."/>
            <person name="Jin W."/>
            <person name="Fei Z."/>
            <person name="Li G."/>
            <person name="Staub J."/>
            <person name="Kilian A."/>
            <person name="van der Vossen E.A."/>
            <person name="Wu Y."/>
            <person name="Guo J."/>
            <person name="He J."/>
            <person name="Jia Z."/>
            <person name="Ren Y."/>
            <person name="Tian G."/>
            <person name="Lu Y."/>
            <person name="Ruan J."/>
            <person name="Qian W."/>
            <person name="Wang M."/>
            <person name="Huang Q."/>
            <person name="Li B."/>
            <person name="Xuan Z."/>
            <person name="Cao J."/>
            <person name="Asan"/>
            <person name="Wu Z."/>
            <person name="Zhang J."/>
            <person name="Cai Q."/>
            <person name="Bai Y."/>
            <person name="Zhao B."/>
            <person name="Han Y."/>
            <person name="Li Y."/>
            <person name="Li X."/>
            <person name="Wang S."/>
            <person name="Shi Q."/>
            <person name="Liu S."/>
            <person name="Cho W.K."/>
            <person name="Kim J.Y."/>
            <person name="Xu Y."/>
            <person name="Heller-Uszynska K."/>
            <person name="Miao H."/>
            <person name="Cheng Z."/>
            <person name="Zhang S."/>
            <person name="Wu J."/>
            <person name="Yang Y."/>
            <person name="Kang H."/>
            <person name="Li M."/>
            <person name="Liang H."/>
            <person name="Ren X."/>
            <person name="Shi Z."/>
            <person name="Wen M."/>
            <person name="Jian M."/>
            <person name="Yang H."/>
            <person name="Zhang G."/>
            <person name="Yang Z."/>
            <person name="Chen R."/>
            <person name="Liu S."/>
            <person name="Li J."/>
            <person name="Ma L."/>
            <person name="Liu H."/>
            <person name="Zhou Y."/>
            <person name="Zhao J."/>
            <person name="Fang X."/>
            <person name="Li G."/>
            <person name="Fang L."/>
            <person name="Li Y."/>
            <person name="Liu D."/>
            <person name="Zheng H."/>
            <person name="Zhang Y."/>
            <person name="Qin N."/>
            <person name="Li Z."/>
            <person name="Yang G."/>
            <person name="Yang S."/>
            <person name="Bolund L."/>
            <person name="Kristiansen K."/>
            <person name="Zheng H."/>
            <person name="Li S."/>
            <person name="Zhang X."/>
            <person name="Yang H."/>
            <person name="Wang J."/>
            <person name="Sun R."/>
            <person name="Zhang B."/>
            <person name="Jiang S."/>
            <person name="Wang J."/>
            <person name="Du Y."/>
            <person name="Li S."/>
        </authorList>
    </citation>
    <scope>NUCLEOTIDE SEQUENCE [LARGE SCALE GENOMIC DNA]</scope>
    <source>
        <strain evidence="2">cv. 9930</strain>
    </source>
</reference>
<name>A0A0A0KP84_CUCSA</name>
<evidence type="ECO:0000313" key="2">
    <source>
        <dbReference type="Proteomes" id="UP000029981"/>
    </source>
</evidence>
<reference evidence="1 2" key="4">
    <citation type="journal article" date="2011" name="BMC Genomics">
        <title>RNA-Seq improves annotation of protein-coding genes in the cucumber genome.</title>
        <authorList>
            <person name="Li Z."/>
            <person name="Zhang Z."/>
            <person name="Yan P."/>
            <person name="Huang S."/>
            <person name="Fei Z."/>
            <person name="Lin K."/>
        </authorList>
    </citation>
    <scope>NUCLEOTIDE SEQUENCE [LARGE SCALE GENOMIC DNA]</scope>
    <source>
        <strain evidence="2">cv. 9930</strain>
    </source>
</reference>